<dbReference type="OrthoDB" id="9765972at2"/>
<organism evidence="2 3">
    <name type="scientific">Nereida ignava</name>
    <dbReference type="NCBI Taxonomy" id="282199"/>
    <lineage>
        <taxon>Bacteria</taxon>
        <taxon>Pseudomonadati</taxon>
        <taxon>Pseudomonadota</taxon>
        <taxon>Alphaproteobacteria</taxon>
        <taxon>Rhodobacterales</taxon>
        <taxon>Roseobacteraceae</taxon>
        <taxon>Nereida</taxon>
    </lineage>
</organism>
<dbReference type="RefSeq" id="WP_048599344.1">
    <property type="nucleotide sequence ID" value="NZ_CBFHGK010000015.1"/>
</dbReference>
<sequence length="385" mass="41995">MSDLKITCPKCSSEIELTESLAGPMMADMKAQFAAQLEAKRHETEQAVKAAELRAKAAAEQAGKQNAQELAERLADREAKLTEAQAAQAAAMKRERELADKEAEIELTIQKQLAVERETLRTKLAVEAEQKAALRISEQSQTIEGLTRKIEELQQRATQGSMQTQGEAAELVLEETLGTAFPLDVLEPVGKGVSGADVAQVVGDGRGGEAGTILWESKRTKNWSPAWLAKLREDQRKAGAHIAVLVSTALPDGVQSFDLIDGIWVCGPSFAVPLARSLRQGLLDVSTAKGLKVGQQSKMELVYDYLTGTQFKQRIEAVHERFSVMEDALRKERIFMEKQWALRQKQLELVQSSMLGVGADLKAIAGASMPEIDGLDMEVIGNNAT</sequence>
<keyword evidence="3" id="KW-1185">Reference proteome</keyword>
<feature type="coiled-coil region" evidence="1">
    <location>
        <begin position="136"/>
        <end position="163"/>
    </location>
</feature>
<dbReference type="Proteomes" id="UP000048949">
    <property type="component" value="Unassembled WGS sequence"/>
</dbReference>
<proteinExistence type="predicted"/>
<keyword evidence="1" id="KW-0175">Coiled coil</keyword>
<dbReference type="STRING" id="282199.GCA_001049735_01982"/>
<gene>
    <name evidence="2" type="ORF">NIG5292_01983</name>
</gene>
<dbReference type="Pfam" id="PF09903">
    <property type="entry name" value="DUF2130"/>
    <property type="match status" value="1"/>
</dbReference>
<feature type="coiled-coil region" evidence="1">
    <location>
        <begin position="34"/>
        <end position="104"/>
    </location>
</feature>
<protein>
    <recommendedName>
        <fullName evidence="4">DUF2130 domain-containing protein</fullName>
    </recommendedName>
</protein>
<reference evidence="2 3" key="1">
    <citation type="submission" date="2015-04" db="EMBL/GenBank/DDBJ databases">
        <authorList>
            <person name="Syromyatnikov M.Y."/>
            <person name="Popov V.N."/>
        </authorList>
    </citation>
    <scope>NUCLEOTIDE SEQUENCE [LARGE SCALE GENOMIC DNA]</scope>
    <source>
        <strain evidence="2 3">CECT 5292</strain>
    </source>
</reference>
<evidence type="ECO:0008006" key="4">
    <source>
        <dbReference type="Google" id="ProtNLM"/>
    </source>
</evidence>
<name>A0A0U1NMF6_9RHOB</name>
<dbReference type="AlphaFoldDB" id="A0A0U1NMF6"/>
<dbReference type="InterPro" id="IPR019219">
    <property type="entry name" value="DUF2130"/>
</dbReference>
<evidence type="ECO:0000313" key="2">
    <source>
        <dbReference type="EMBL" id="CRK75926.1"/>
    </source>
</evidence>
<evidence type="ECO:0000256" key="1">
    <source>
        <dbReference type="SAM" id="Coils"/>
    </source>
</evidence>
<evidence type="ECO:0000313" key="3">
    <source>
        <dbReference type="Proteomes" id="UP000048949"/>
    </source>
</evidence>
<accession>A0A0U1NMF6</accession>
<dbReference type="EMBL" id="CVQV01000010">
    <property type="protein sequence ID" value="CRK75926.1"/>
    <property type="molecule type" value="Genomic_DNA"/>
</dbReference>